<dbReference type="InterPro" id="IPR042099">
    <property type="entry name" value="ANL_N_sf"/>
</dbReference>
<dbReference type="CDD" id="cd05936">
    <property type="entry name" value="FC-FACS_FadD_like"/>
    <property type="match status" value="1"/>
</dbReference>
<dbReference type="InterPro" id="IPR020845">
    <property type="entry name" value="AMP-binding_CS"/>
</dbReference>
<dbReference type="AlphaFoldDB" id="A0A833EBT5"/>
<keyword evidence="2 5" id="KW-0436">Ligase</keyword>
<dbReference type="SUPFAM" id="SSF56801">
    <property type="entry name" value="Acetyl-CoA synthetase-like"/>
    <property type="match status" value="1"/>
</dbReference>
<dbReference type="Pfam" id="PF00501">
    <property type="entry name" value="AMP-binding"/>
    <property type="match status" value="1"/>
</dbReference>
<protein>
    <submittedName>
        <fullName evidence="5">Long-chain fatty acid--CoA ligase</fullName>
    </submittedName>
</protein>
<dbReference type="Gene3D" id="3.40.50.12780">
    <property type="entry name" value="N-terminal domain of ligase-like"/>
    <property type="match status" value="1"/>
</dbReference>
<dbReference type="FunFam" id="3.30.300.30:FF:000008">
    <property type="entry name" value="2,3-dihydroxybenzoate-AMP ligase"/>
    <property type="match status" value="1"/>
</dbReference>
<dbReference type="PANTHER" id="PTHR24096">
    <property type="entry name" value="LONG-CHAIN-FATTY-ACID--COA LIGASE"/>
    <property type="match status" value="1"/>
</dbReference>
<evidence type="ECO:0000259" key="3">
    <source>
        <dbReference type="Pfam" id="PF00501"/>
    </source>
</evidence>
<dbReference type="PROSITE" id="PS00455">
    <property type="entry name" value="AMP_BINDING"/>
    <property type="match status" value="1"/>
</dbReference>
<dbReference type="Proteomes" id="UP000608579">
    <property type="component" value="Unassembled WGS sequence"/>
</dbReference>
<feature type="domain" description="AMP-dependent synthetase/ligase" evidence="3">
    <location>
        <begin position="26"/>
        <end position="404"/>
    </location>
</feature>
<evidence type="ECO:0000313" key="6">
    <source>
        <dbReference type="Proteomes" id="UP000608579"/>
    </source>
</evidence>
<dbReference type="EMBL" id="DQVM01000026">
    <property type="protein sequence ID" value="HIQ29150.1"/>
    <property type="molecule type" value="Genomic_DNA"/>
</dbReference>
<evidence type="ECO:0000256" key="1">
    <source>
        <dbReference type="ARBA" id="ARBA00006432"/>
    </source>
</evidence>
<dbReference type="InterPro" id="IPR025110">
    <property type="entry name" value="AMP-bd_C"/>
</dbReference>
<proteinExistence type="inferred from homology"/>
<comment type="similarity">
    <text evidence="1">Belongs to the ATP-dependent AMP-binding enzyme family.</text>
</comment>
<name>A0A833EBT5_CALS0</name>
<accession>A0A833EBT5</accession>
<dbReference type="FunFam" id="3.40.50.12780:FF:000003">
    <property type="entry name" value="Long-chain-fatty-acid--CoA ligase FadD"/>
    <property type="match status" value="1"/>
</dbReference>
<reference evidence="5" key="1">
    <citation type="journal article" date="2020" name="ISME J.">
        <title>Gammaproteobacteria mediating utilization of methyl-, sulfur- and petroleum organic compounds in deep ocean hydrothermal plumes.</title>
        <authorList>
            <person name="Zhou Z."/>
            <person name="Liu Y."/>
            <person name="Pan J."/>
            <person name="Cron B.R."/>
            <person name="Toner B.M."/>
            <person name="Anantharaman K."/>
            <person name="Breier J.A."/>
            <person name="Dick G.J."/>
            <person name="Li M."/>
        </authorList>
    </citation>
    <scope>NUCLEOTIDE SEQUENCE</scope>
    <source>
        <strain evidence="5">SZUA-1515</strain>
    </source>
</reference>
<dbReference type="InterPro" id="IPR045851">
    <property type="entry name" value="AMP-bd_C_sf"/>
</dbReference>
<dbReference type="GO" id="GO:0016405">
    <property type="term" value="F:CoA-ligase activity"/>
    <property type="evidence" value="ECO:0007669"/>
    <property type="project" value="TreeGrafter"/>
</dbReference>
<sequence length="541" mass="60619">MPWVRYWPADVPIHVDYPVVTLYDRLRESARKYPNQVALWYEGRELTYADLDSLTDRFAAGLQELGIIKGDRVALYLPNSPHFVVALYGIFKAGAVAIPCNPAYKEEELHHLLKDSGAKILVTVDKLVDTALNVLSDTSVGKIIISDGLDFLVKSNDLGRRLGGLGVEIISLGDFLESSPSRPKDVEIDAREDIALICYTGGTTGTPKGVMLTHYNCVVNNIQKITTWKLREAGEVLLIYLPLTHIYGLNWCLNTGIGIAAKIILQQRFNIEKTLEAIEKHRVTIFYGVPPVYVALSRHPEIKKRDLSSVRIWMSAAAPLLPEVRKRFEEITGIKIIECWGLTEAAPCLTFTPLDIQEVKPNLIGIPTIDTEVKVIDIETGLEAGPNEVGELVAKGPQVMKGYWNNPEETSRVLKNGWLRTGDLGYMTEDGLFYYVDRIKDLINVGGFKVWPAEVENILLSHPAVLDCTVVAEEDEYYGEVPKAFVVLRDEYKNKVSSGDLIGYCRERLASFKAPRYVVFVDEIPRSPAGKVLRRTFKKRT</sequence>
<evidence type="ECO:0000259" key="4">
    <source>
        <dbReference type="Pfam" id="PF13193"/>
    </source>
</evidence>
<dbReference type="Pfam" id="PF13193">
    <property type="entry name" value="AMP-binding_C"/>
    <property type="match status" value="1"/>
</dbReference>
<feature type="domain" description="AMP-binding enzyme C-terminal" evidence="4">
    <location>
        <begin position="454"/>
        <end position="531"/>
    </location>
</feature>
<gene>
    <name evidence="5" type="ORF">EYH45_01150</name>
</gene>
<dbReference type="InterPro" id="IPR000873">
    <property type="entry name" value="AMP-dep_synth/lig_dom"/>
</dbReference>
<organism evidence="5 6">
    <name type="scientific">Caldiarchaeum subterraneum</name>
    <dbReference type="NCBI Taxonomy" id="311458"/>
    <lineage>
        <taxon>Archaea</taxon>
        <taxon>Nitrososphaerota</taxon>
        <taxon>Candidatus Caldarchaeales</taxon>
        <taxon>Candidatus Caldarchaeaceae</taxon>
        <taxon>Candidatus Caldarchaeum</taxon>
    </lineage>
</organism>
<evidence type="ECO:0000256" key="2">
    <source>
        <dbReference type="ARBA" id="ARBA00022598"/>
    </source>
</evidence>
<evidence type="ECO:0000313" key="5">
    <source>
        <dbReference type="EMBL" id="HIQ29150.1"/>
    </source>
</evidence>
<dbReference type="PANTHER" id="PTHR24096:SF149">
    <property type="entry name" value="AMP-BINDING DOMAIN-CONTAINING PROTEIN-RELATED"/>
    <property type="match status" value="1"/>
</dbReference>
<dbReference type="Gene3D" id="3.30.300.30">
    <property type="match status" value="1"/>
</dbReference>
<comment type="caution">
    <text evidence="5">The sequence shown here is derived from an EMBL/GenBank/DDBJ whole genome shotgun (WGS) entry which is preliminary data.</text>
</comment>